<reference evidence="1 2" key="1">
    <citation type="submission" date="2018-06" db="EMBL/GenBank/DDBJ databases">
        <authorList>
            <consortium name="Pathogen Informatics"/>
            <person name="Doyle S."/>
        </authorList>
    </citation>
    <scope>NUCLEOTIDE SEQUENCE [LARGE SCALE GENOMIC DNA]</scope>
    <source>
        <strain evidence="1 2">NCTC8256</strain>
    </source>
</reference>
<protein>
    <submittedName>
        <fullName evidence="1">Portal protein</fullName>
    </submittedName>
</protein>
<dbReference type="NCBIfam" id="TIGR01563">
    <property type="entry name" value="gp16_SPP1"/>
    <property type="match status" value="1"/>
</dbReference>
<dbReference type="EMBL" id="UGXR01000001">
    <property type="protein sequence ID" value="SUH06759.1"/>
    <property type="molecule type" value="Genomic_DNA"/>
</dbReference>
<accession>A0A379VJT1</accession>
<organism evidence="1 2">
    <name type="scientific">Salmonella enterica I</name>
    <dbReference type="NCBI Taxonomy" id="59201"/>
    <lineage>
        <taxon>Bacteria</taxon>
        <taxon>Pseudomonadati</taxon>
        <taxon>Pseudomonadota</taxon>
        <taxon>Gammaproteobacteria</taxon>
        <taxon>Enterobacterales</taxon>
        <taxon>Enterobacteriaceae</taxon>
        <taxon>Salmonella</taxon>
    </lineage>
</organism>
<name>A0A379VJT1_SALET</name>
<sequence>MWNIWPFGRKSEPSEQRSMTIDEFLAMAGIPNTGSGEYVSAGTAESLPAVMNAVSVISEAVATMPCYLYRVRNDNGREAREWLSNHPVDFLLNEQPNDCQTPYQFKRTMMRHCLLNGNAYAVIQWGRDGQPQSLHPYAPGAVVPERIGQHKYKYTVTEPFTGAVRTYLQEEVLHLRYSTDDGFLGRSPITTCREALGLGLAQQRHGASIMKDGMMAAGVVTTAEWLDSVKGKQALDALERYKGARNAGKTPILEGGMDYKQLGMSNQDAEWLASRRFSIEDIARMFNVSPIFLQEYSNSTYSNFSEASRAFLTMTMRPWLANFEQQIKSALLVASPVPGTRYQVEFDSADLLRATPTERYATYERGIKNGIMNPNEAREREGMPPREGGDEFSQAWKQEVKISKDGKEGDAMRAGGLRNRVTIRVFTTHRDPSGQVIQTWEDGETIWAEVKGISGRELVAAGAEVAEATIRVWVRFRRDITAANRLKVLTGPFAGATLNIIGPPIPDSGMTRLEILCKQGTEK</sequence>
<dbReference type="AlphaFoldDB" id="A0A379VJT1"/>
<dbReference type="InterPro" id="IPR006944">
    <property type="entry name" value="Phage/GTA_portal"/>
</dbReference>
<dbReference type="NCBIfam" id="TIGR01537">
    <property type="entry name" value="portal_HK97"/>
    <property type="match status" value="1"/>
</dbReference>
<dbReference type="InterPro" id="IPR008767">
    <property type="entry name" value="Phage_SPP1_head-tail_adaptor"/>
</dbReference>
<dbReference type="Proteomes" id="UP000254346">
    <property type="component" value="Unassembled WGS sequence"/>
</dbReference>
<dbReference type="Gene3D" id="1.20.1270.210">
    <property type="match status" value="1"/>
</dbReference>
<dbReference type="Pfam" id="PF04860">
    <property type="entry name" value="Phage_portal"/>
    <property type="match status" value="1"/>
</dbReference>
<dbReference type="InterPro" id="IPR006427">
    <property type="entry name" value="Portal_HK97"/>
</dbReference>
<dbReference type="Gene3D" id="3.40.140.120">
    <property type="match status" value="1"/>
</dbReference>
<dbReference type="Pfam" id="PF05521">
    <property type="entry name" value="Phage_HCP"/>
    <property type="match status" value="1"/>
</dbReference>
<dbReference type="Gene3D" id="3.30.1120.70">
    <property type="match status" value="1"/>
</dbReference>
<evidence type="ECO:0000313" key="1">
    <source>
        <dbReference type="EMBL" id="SUH06759.1"/>
    </source>
</evidence>
<gene>
    <name evidence="1" type="ORF">NCTC8256_00622</name>
</gene>
<proteinExistence type="predicted"/>
<dbReference type="Gene3D" id="2.40.10.270">
    <property type="entry name" value="Bacteriophage SPP1 head-tail adaptor protein"/>
    <property type="match status" value="1"/>
</dbReference>
<dbReference type="InterPro" id="IPR038666">
    <property type="entry name" value="SSP1_head-tail_sf"/>
</dbReference>
<evidence type="ECO:0000313" key="2">
    <source>
        <dbReference type="Proteomes" id="UP000254346"/>
    </source>
</evidence>